<reference evidence="10 11" key="1">
    <citation type="submission" date="2018-08" db="EMBL/GenBank/DDBJ databases">
        <title>Draft genome of the lignicolous fungus Coniochaeta pulveracea.</title>
        <authorList>
            <person name="Borstlap C.J."/>
            <person name="De Witt R.N."/>
            <person name="Botha A."/>
            <person name="Volschenk H."/>
        </authorList>
    </citation>
    <scope>NUCLEOTIDE SEQUENCE [LARGE SCALE GENOMIC DNA]</scope>
    <source>
        <strain evidence="10 11">CAB683</strain>
    </source>
</reference>
<accession>A0A420Y0N3</accession>
<name>A0A420Y0N3_9PEZI</name>
<evidence type="ECO:0000256" key="2">
    <source>
        <dbReference type="ARBA" id="ARBA00012759"/>
    </source>
</evidence>
<evidence type="ECO:0000256" key="6">
    <source>
        <dbReference type="ARBA" id="ARBA00022807"/>
    </source>
</evidence>
<keyword evidence="3" id="KW-0645">Protease</keyword>
<proteinExistence type="predicted"/>
<dbReference type="InterPro" id="IPR051346">
    <property type="entry name" value="OTU_Deubiquitinase"/>
</dbReference>
<evidence type="ECO:0000256" key="1">
    <source>
        <dbReference type="ARBA" id="ARBA00000707"/>
    </source>
</evidence>
<dbReference type="SUPFAM" id="SSF52540">
    <property type="entry name" value="P-loop containing nucleoside triphosphate hydrolases"/>
    <property type="match status" value="1"/>
</dbReference>
<organism evidence="10 11">
    <name type="scientific">Coniochaeta pulveracea</name>
    <dbReference type="NCBI Taxonomy" id="177199"/>
    <lineage>
        <taxon>Eukaryota</taxon>
        <taxon>Fungi</taxon>
        <taxon>Dikarya</taxon>
        <taxon>Ascomycota</taxon>
        <taxon>Pezizomycotina</taxon>
        <taxon>Sordariomycetes</taxon>
        <taxon>Sordariomycetidae</taxon>
        <taxon>Coniochaetales</taxon>
        <taxon>Coniochaetaceae</taxon>
        <taxon>Coniochaeta</taxon>
    </lineage>
</organism>
<dbReference type="EMBL" id="QVQW01000074">
    <property type="protein sequence ID" value="RKU41483.1"/>
    <property type="molecule type" value="Genomic_DNA"/>
</dbReference>
<feature type="domain" description="DUF6606" evidence="9">
    <location>
        <begin position="27"/>
        <end position="305"/>
    </location>
</feature>
<dbReference type="GO" id="GO:0004843">
    <property type="term" value="F:cysteine-type deubiquitinase activity"/>
    <property type="evidence" value="ECO:0007669"/>
    <property type="project" value="UniProtKB-EC"/>
</dbReference>
<dbReference type="InterPro" id="IPR027417">
    <property type="entry name" value="P-loop_NTPase"/>
</dbReference>
<evidence type="ECO:0000256" key="4">
    <source>
        <dbReference type="ARBA" id="ARBA00022786"/>
    </source>
</evidence>
<comment type="caution">
    <text evidence="10">The sequence shown here is derived from an EMBL/GenBank/DDBJ whole genome shotgun (WGS) entry which is preliminary data.</text>
</comment>
<dbReference type="InterPro" id="IPR022099">
    <property type="entry name" value="DUF3638"/>
</dbReference>
<dbReference type="Pfam" id="PF12340">
    <property type="entry name" value="DUF3638"/>
    <property type="match status" value="1"/>
</dbReference>
<dbReference type="Proteomes" id="UP000275385">
    <property type="component" value="Unassembled WGS sequence"/>
</dbReference>
<dbReference type="GO" id="GO:0006508">
    <property type="term" value="P:proteolysis"/>
    <property type="evidence" value="ECO:0007669"/>
    <property type="project" value="UniProtKB-KW"/>
</dbReference>
<keyword evidence="5" id="KW-0378">Hydrolase</keyword>
<evidence type="ECO:0000313" key="11">
    <source>
        <dbReference type="Proteomes" id="UP000275385"/>
    </source>
</evidence>
<feature type="domain" description="DUF3645" evidence="8">
    <location>
        <begin position="2470"/>
        <end position="2502"/>
    </location>
</feature>
<gene>
    <name evidence="10" type="ORF">DL546_004800</name>
</gene>
<evidence type="ECO:0000256" key="5">
    <source>
        <dbReference type="ARBA" id="ARBA00022801"/>
    </source>
</evidence>
<dbReference type="STRING" id="177199.A0A420Y0N3"/>
<dbReference type="InterPro" id="IPR046541">
    <property type="entry name" value="DUF6606"/>
</dbReference>
<feature type="domain" description="DUF3638" evidence="7">
    <location>
        <begin position="2128"/>
        <end position="2351"/>
    </location>
</feature>
<dbReference type="PANTHER" id="PTHR13367">
    <property type="entry name" value="UBIQUITIN THIOESTERASE"/>
    <property type="match status" value="1"/>
</dbReference>
<dbReference type="InterPro" id="IPR022105">
    <property type="entry name" value="DUF3645"/>
</dbReference>
<evidence type="ECO:0000259" key="8">
    <source>
        <dbReference type="Pfam" id="PF12359"/>
    </source>
</evidence>
<sequence length="3086" mass="347612">MNSGKARDGDRSAAGGRFAAISVEESLVNHLSLPSQLPQREDPGIEKIELELLSRVQQSACLISEVATTSGKDAWLAVCHALAVWKRVTASGRLEKSILEDELRQLGTTNFIFLHIRKQNAALLIYRCKSAGVNDVVFEVYEASPKCEEVLAAKSALQWDFPGTAVTIPYDTFLDSDFLQSLSSSLEQASSESVKEFAAHTNKSGYEIVEDRDTTDPGLISSVLVALLEAHGQRINPAVLRKRVRDDVLWHNAARPWRRLPLWLVIRVAVQRHLIIRLKQTDLCHYRSRVEYKFFMCHVLAKLLNDVISSTTSDRLAHLNAKLCRRIVKLESEVETASEETISAWNRYLHSRLGTDVQQSLGIAKRALAMRWEMTKESEKKTILPLPGRAESEALILTCAAGSRNYLQDAMARFCTDQHVRPTRPKGGTSRGTEADTSDILDPYFKLAALEEGFRTTILNSDCGSRHRQEHFVASVNDVRKYIGNVGTLYDCSVEQKSMMLLTVIESWMRLDQSMCEIHPLLQDFHPGVIPDLMDVLHISSFDDMARLHTVQNYIQTRVERSGQSALTIFDDPQPGCFAERFADEALEGDIIRAELGRIRAQAAFSRQGKQEEWARKTETYETLTKQVDGSTCMYLATDDPQPRRGYASARTHDPRCPRCALQKRLQHLKIEIFEDYLPGDDLLAKVAVFELQAFPAFEAYRDLTWFIIAKLGTPPATEEVVQPKCSLRDFKQLQSFAQPSSRSFRLASTTKSFLKTHYAIVSLPVDKSEVLRPHGLRYAYFDQITATWPGRRRHRPSFAHLCALNIPASSPLATLLNPIPVDRFGPSSYEIMASQSACGAGINMHEWLSVQSLLSGNRRRWITLLSELGSSNINFSTETMAIVVNHVVLQAGPPADDDAVLRKNHGIFDDDSFCQSLSDQMLQKLEGIATNWREVYCMEIIITIALRLCFVCYERPDAVSGELSPNERPLCLALLMKARRITLAWLRLLRDETKKATDAETAKRFQVYALWAALLCKRTLTTAVEGLTVIDADALSALVECSIALQDNVAANVHDLSDTLKGAIIRDAKMMYHLEDDIEEAICSYPHQLLSALSVGWPEVEAEPRKLGNWALSSKPGTVDLTVIAAIEHLREQQVEYNYRYGLLLVDGMPVGKLPSDHSTSAVLQELFGNQSLLTFPSNLKGMQYQLCISPYGNQIHVGFAGETMVVRVRKDKQILEFIPREMFGTHQVFDLPGPLLINCIHWLDLQTGKLEIRPKASMWQPKNDTYWHTDTVGRCTRTRGLQKDTLVDPHARLFHRVARNLEGLEMRHQIMVYQRFRGHGLKPSIMVDLPRLQLSFYVRRGTLKCPQLQAAVCLDQDIGTWYGLQSKLVLEGCNNTQRMVLVPFGDFDVERHEDHVKVHIRVNPKATSGFGKFSVNDLLGRIECAPEPMLVYTKAYLHAVTSHPVPDHLTGKTGTEEALHWLSSGVCQPWAPLRPLHLKLLSRISSLTPRREYYPESLKHMKKETWDPCLTTTIQHDAFGAVVKQITDKSDSLCLFALVPAEKGNSNQHTSAALSWGDSHLNSRAWLRWQLTHRTDNSIKPQCEASDILYASRDRGMGRKRMYADIYELSTLIRTWPGRLRTERSLATSLAHSLEIEGFSNDVDKGDVASISDRLNMDLKQSWGTVVSLARKYRARKFTLTFIFAPMCYRYDMSMDLMRTILAFAMLDELVTLNLPAFDRYHRYRRGQRPRFEDLMELAQPARVPPPRDELDDIAELGLSSKMQRQMRERKQKHERMSARGCEILVRHLLSQWPCANPSTGDLDDSLLVDVNRAMEAIRPEWTRLFQNATFDAHLVQVQEILGHHYSEDRPKPSSFVEEHQENVKALLHHGIVPSLDDLMKAGIPEPPTRYEGTTDSHRPMPLPIRCSSLAVRENGVATTIKATKGSCASDQPLQMRRAGRDVGRVPQSVLQNSQWTGHAIVTGAIEELGSIVKSAMSTSSRVKTRYGQDLLHSIEAFRSKATVGHMDTPDEVTLRAEDRLSLIVELHGKLQNIDQHLSRPNKNSKALGQKVDWLKSGLLWPATTPITVLEPLRSTSRSPFGSYVKEHLVWFGLAITDIQRQLRLTDLAMKGDHGRYTEEISNKAHSNWNPMEYPDWLLLEIEANLLIRPGQVDVALATISPASGTNSVLQMNMGQGKTSCVIPMVAVVVANGRNLARVVVPKALLQQTAQLLHQRLGGLLGRELRHVPFSRRTPTDAATVGPYHMIQQHMMKHAGVMLCLPEHNMSFMLSGLQQLLDSNTQEARNMIKVQRWISSASRDVLDESDYTLAVRTQLIYPSGGQTTVDGHPHRWLVAEALLKNIRAHLRSLKRSYPRSIEVVYRSGGGYPILFIQRNDVEEELLHRLTMDIYNGRTGILPISGFDIKDRVAIKEFITNHKVRPATLERIEKLCPDKLQVRQTVYLLRGLLVNRILLMTLKKRWNVQYGLHPTREPIAVPFHAKGVPSDQSEFGHPDVAILLTCLSFYYDGIGLGRLKQSLEHVLKSDDPTSAYDHWTQSSDSFPDSLREWNSINTDDEGQLAEIWKAVRYNVVVIDYFLNNFVFPRHAKQFKVKLQSNGWDVPLLPLLADVVPAKAGPGRGGCLTTGFSGTNDNRTMLPLTIKQQDLAGLHHTNAEVLTYLLHHRNRGYAIMAATDGKRLNEESFLRMLRQKKIKILIDAGAQIVEMDNLTLIRAWLEIDTSAPAGLYFDDDNKPWIYSRNSNTKTPLLASSYADGLHECLIYLDEAHTRGTDLKLPQNACGALTLGPGQTKDHTVQAAMRLRQLGTTQSVVFFAPPEVHQSILDLQKKDDGDKVDSHDVIAWLLDNTCDSIETLQPLYFAQGADFCKRMQAAIDYPDFLNDRSQRDAFVSMIRQEEQQTLKQLYGPKQKSKAAAIMSAANPLVASYMQELHERRKGFQDTGRAVHASALQEVEQEREVEMEVESVQQVKKATHYAAHNHPGLHKDLKVFAQTGRLPAQSLCCSHVFRAMSRTGLGRKFNLSIAAVESQLYVSAEFEKTVKLTTEKLNDGFLVSAVPHATPCHTILAVPVADCSFRGRLTGFCGVK</sequence>
<dbReference type="PANTHER" id="PTHR13367:SF32">
    <property type="entry name" value="DUF6606 DOMAIN-CONTAINING PROTEIN"/>
    <property type="match status" value="1"/>
</dbReference>
<evidence type="ECO:0000313" key="10">
    <source>
        <dbReference type="EMBL" id="RKU41483.1"/>
    </source>
</evidence>
<protein>
    <recommendedName>
        <fullName evidence="2">ubiquitinyl hydrolase 1</fullName>
        <ecNumber evidence="2">3.4.19.12</ecNumber>
    </recommendedName>
</protein>
<keyword evidence="11" id="KW-1185">Reference proteome</keyword>
<evidence type="ECO:0000256" key="3">
    <source>
        <dbReference type="ARBA" id="ARBA00022670"/>
    </source>
</evidence>
<evidence type="ECO:0000259" key="9">
    <source>
        <dbReference type="Pfam" id="PF20255"/>
    </source>
</evidence>
<dbReference type="Pfam" id="PF20255">
    <property type="entry name" value="DUF6606"/>
    <property type="match status" value="1"/>
</dbReference>
<keyword evidence="6" id="KW-0788">Thiol protease</keyword>
<comment type="catalytic activity">
    <reaction evidence="1">
        <text>Thiol-dependent hydrolysis of ester, thioester, amide, peptide and isopeptide bonds formed by the C-terminal Gly of ubiquitin (a 76-residue protein attached to proteins as an intracellular targeting signal).</text>
        <dbReference type="EC" id="3.4.19.12"/>
    </reaction>
</comment>
<keyword evidence="4" id="KW-0833">Ubl conjugation pathway</keyword>
<dbReference type="EC" id="3.4.19.12" evidence="2"/>
<dbReference type="OrthoDB" id="3182339at2759"/>
<dbReference type="Pfam" id="PF12359">
    <property type="entry name" value="DUF3645"/>
    <property type="match status" value="1"/>
</dbReference>
<evidence type="ECO:0000259" key="7">
    <source>
        <dbReference type="Pfam" id="PF12340"/>
    </source>
</evidence>